<dbReference type="InterPro" id="IPR029068">
    <property type="entry name" value="Glyas_Bleomycin-R_OHBP_Dase"/>
</dbReference>
<feature type="domain" description="VOC" evidence="2">
    <location>
        <begin position="27"/>
        <end position="86"/>
    </location>
</feature>
<dbReference type="Proteomes" id="UP000270343">
    <property type="component" value="Unassembled WGS sequence"/>
</dbReference>
<dbReference type="InterPro" id="IPR037523">
    <property type="entry name" value="VOC_core"/>
</dbReference>
<proteinExistence type="predicted"/>
<keyword evidence="4" id="KW-1185">Reference proteome</keyword>
<comment type="caution">
    <text evidence="3">The sequence shown here is derived from an EMBL/GenBank/DDBJ whole genome shotgun (WGS) entry which is preliminary data.</text>
</comment>
<feature type="region of interest" description="Disordered" evidence="1">
    <location>
        <begin position="1"/>
        <end position="21"/>
    </location>
</feature>
<protein>
    <recommendedName>
        <fullName evidence="2">VOC domain-containing protein</fullName>
    </recommendedName>
</protein>
<gene>
    <name evidence="3" type="ORF">D7231_35940</name>
</gene>
<dbReference type="Gene3D" id="3.10.180.10">
    <property type="entry name" value="2,3-Dihydroxybiphenyl 1,2-Dioxygenase, domain 1"/>
    <property type="match status" value="1"/>
</dbReference>
<dbReference type="EMBL" id="RBAM01000224">
    <property type="protein sequence ID" value="RKN49990.1"/>
    <property type="molecule type" value="Genomic_DNA"/>
</dbReference>
<dbReference type="PROSITE" id="PS51819">
    <property type="entry name" value="VOC"/>
    <property type="match status" value="1"/>
</dbReference>
<sequence>MDVVRKPGRGGLRSAGAPDDDPFPVRGMDAIVFAVGNAKQAAHYYSTAFGMTLVAYRGPENGHRESASYVLESGGARFRSDDRRVG</sequence>
<accession>A0A3A9ZP05</accession>
<dbReference type="AlphaFoldDB" id="A0A3A9ZP05"/>
<evidence type="ECO:0000256" key="1">
    <source>
        <dbReference type="SAM" id="MobiDB-lite"/>
    </source>
</evidence>
<feature type="non-terminal residue" evidence="3">
    <location>
        <position position="86"/>
    </location>
</feature>
<evidence type="ECO:0000313" key="4">
    <source>
        <dbReference type="Proteomes" id="UP000270343"/>
    </source>
</evidence>
<name>A0A3A9ZP05_9ACTN</name>
<evidence type="ECO:0000313" key="3">
    <source>
        <dbReference type="EMBL" id="RKN49990.1"/>
    </source>
</evidence>
<organism evidence="3 4">
    <name type="scientific">Streptomyces klenkii</name>
    <dbReference type="NCBI Taxonomy" id="1420899"/>
    <lineage>
        <taxon>Bacteria</taxon>
        <taxon>Bacillati</taxon>
        <taxon>Actinomycetota</taxon>
        <taxon>Actinomycetes</taxon>
        <taxon>Kitasatosporales</taxon>
        <taxon>Streptomycetaceae</taxon>
        <taxon>Streptomyces</taxon>
    </lineage>
</organism>
<reference evidence="3 4" key="1">
    <citation type="journal article" date="2015" name="Antonie Van Leeuwenhoek">
        <title>Streptomyces klenkii sp. nov., isolated from deep marine sediment.</title>
        <authorList>
            <person name="Veyisoglu A."/>
            <person name="Sahin N."/>
        </authorList>
    </citation>
    <scope>NUCLEOTIDE SEQUENCE [LARGE SCALE GENOMIC DNA]</scope>
    <source>
        <strain evidence="3 4">KCTC 29202</strain>
    </source>
</reference>
<evidence type="ECO:0000259" key="2">
    <source>
        <dbReference type="PROSITE" id="PS51819"/>
    </source>
</evidence>
<dbReference type="SUPFAM" id="SSF54593">
    <property type="entry name" value="Glyoxalase/Bleomycin resistance protein/Dihydroxybiphenyl dioxygenase"/>
    <property type="match status" value="1"/>
</dbReference>